<dbReference type="InterPro" id="IPR001650">
    <property type="entry name" value="Helicase_C-like"/>
</dbReference>
<evidence type="ECO:0000256" key="6">
    <source>
        <dbReference type="SAM" id="MobiDB-lite"/>
    </source>
</evidence>
<dbReference type="InterPro" id="IPR012961">
    <property type="entry name" value="Ski2/MTR4_C"/>
</dbReference>
<dbReference type="SMART" id="SM00487">
    <property type="entry name" value="DEXDc"/>
    <property type="match status" value="1"/>
</dbReference>
<feature type="domain" description="Helicase C-terminal" evidence="8">
    <location>
        <begin position="315"/>
        <end position="547"/>
    </location>
</feature>
<evidence type="ECO:0000259" key="7">
    <source>
        <dbReference type="PROSITE" id="PS51192"/>
    </source>
</evidence>
<dbReference type="Pfam" id="PF00270">
    <property type="entry name" value="DEAD"/>
    <property type="match status" value="1"/>
</dbReference>
<dbReference type="GO" id="GO:0003723">
    <property type="term" value="F:RNA binding"/>
    <property type="evidence" value="ECO:0007669"/>
    <property type="project" value="InterPro"/>
</dbReference>
<dbReference type="Pfam" id="PF13234">
    <property type="entry name" value="MTR4_beta-barrel"/>
    <property type="match status" value="1"/>
</dbReference>
<keyword evidence="5" id="KW-0175">Coiled coil</keyword>
<dbReference type="InterPro" id="IPR025696">
    <property type="entry name" value="Beta-barrel_MTR4"/>
</dbReference>
<dbReference type="PROSITE" id="PS51192">
    <property type="entry name" value="HELICASE_ATP_BIND_1"/>
    <property type="match status" value="1"/>
</dbReference>
<dbReference type="PANTHER" id="PTHR12131">
    <property type="entry name" value="ATP-DEPENDENT RNA AND DNA HELICASE"/>
    <property type="match status" value="1"/>
</dbReference>
<evidence type="ECO:0000313" key="10">
    <source>
        <dbReference type="Proteomes" id="UP000237347"/>
    </source>
</evidence>
<comment type="caution">
    <text evidence="9">The sequence shown here is derived from an EMBL/GenBank/DDBJ whole genome shotgun (WGS) entry which is preliminary data.</text>
</comment>
<proteinExistence type="predicted"/>
<dbReference type="InterPro" id="IPR016438">
    <property type="entry name" value="SKI2-like"/>
</dbReference>
<dbReference type="PROSITE" id="PS51194">
    <property type="entry name" value="HELICASE_CTER"/>
    <property type="match status" value="1"/>
</dbReference>
<dbReference type="GO" id="GO:0005524">
    <property type="term" value="F:ATP binding"/>
    <property type="evidence" value="ECO:0007669"/>
    <property type="project" value="UniProtKB-KW"/>
</dbReference>
<dbReference type="Gene3D" id="2.40.30.300">
    <property type="match status" value="1"/>
</dbReference>
<dbReference type="Proteomes" id="UP000237347">
    <property type="component" value="Unassembled WGS sequence"/>
</dbReference>
<accession>A0AAW0LXG4</accession>
<keyword evidence="2" id="KW-0378">Hydrolase</keyword>
<evidence type="ECO:0000313" key="9">
    <source>
        <dbReference type="EMBL" id="KAK7855148.1"/>
    </source>
</evidence>
<dbReference type="PANTHER" id="PTHR12131:SF25">
    <property type="entry name" value="DEXH-BOX ATP-DEPENDENT RNA HELICASE DEXH9"/>
    <property type="match status" value="1"/>
</dbReference>
<keyword evidence="3 9" id="KW-0347">Helicase</keyword>
<dbReference type="FunFam" id="2.40.30.300:FF:000003">
    <property type="entry name" value="DEAD-box family ATP dependent helicase"/>
    <property type="match status" value="1"/>
</dbReference>
<dbReference type="InterPro" id="IPR048392">
    <property type="entry name" value="MTR4-like_stalk"/>
</dbReference>
<dbReference type="InterPro" id="IPR011545">
    <property type="entry name" value="DEAD/DEAH_box_helicase_dom"/>
</dbReference>
<evidence type="ECO:0000256" key="4">
    <source>
        <dbReference type="ARBA" id="ARBA00022840"/>
    </source>
</evidence>
<evidence type="ECO:0000256" key="2">
    <source>
        <dbReference type="ARBA" id="ARBA00022801"/>
    </source>
</evidence>
<dbReference type="SMART" id="SM01142">
    <property type="entry name" value="DSHCT"/>
    <property type="match status" value="1"/>
</dbReference>
<dbReference type="FunFam" id="1.10.3380.30:FF:000009">
    <property type="entry name" value="DExH-box ATP-dependent RNA helicase DExH9"/>
    <property type="match status" value="1"/>
</dbReference>
<dbReference type="GO" id="GO:0006401">
    <property type="term" value="P:RNA catabolic process"/>
    <property type="evidence" value="ECO:0007669"/>
    <property type="project" value="InterPro"/>
</dbReference>
<sequence>MGSLKRKSTDNTAAEPLPPPKQKQRENDPPLPSANNDEEPIACLHDVSYPEGYVPPPPPPPSSSASAPAKEFPFTLDPFQSESINCLENGESVMVSAHTSAGKTVVALYAIAMSLRNKQRVIYTSPIKALSNQKYREFKQEFSDVGLMTGDVTIEPNASCLVMTTEIWRSMQYKGSEITREVAWIIFDEVHYMRDQERGVVWEESIVMAPKKSRFVFLSATVPNAKEFADWVAKVHQQPCHIVYTDYRPTPLQHYIFPSGGDGLYLVVDEKGKFREDSFQKGLNSLVPASEGDKKKENGKWQKGLTIGRVGEESDIFKMVKMIIQRQYDPVILFSFSKRECEFLAMQMAKLDLNGDDEKANIETIFWSAMDILSDDDKKLPQASSYSVSVCFYVLLSQYAGFRILAFIDAIPYISLQVSNILPLLKRGIGVHHSGLLPILKEVIEILFQEGLIKCLFATETFSIGLNMPAKTVVFTNVRKFDGDKFRWLSSGEYIQMSGRAGRRGIDTRGICILMLDDKLEPSTAKMMLKGSADCLNRIELVVLVMLVEANKYRSLRMVLSAFHLSYNMLLNQMRCEDGDPENLLRNSFYQFQADRAIPSLEKEAKDLEEERDSIVIEEEDSLKNYYDLLQQYKSLKKDVRDILFSPRYCLPFLQASRLVCIQCCKSEEASPSFSIKDEVTWGVILNFERVKTVSEDDANRKPEDADYTVDVLTRCVVSKDGIGKKTIKIVPFKEPGEPVVVSVPLSQASKIQSSSYKKAARRIEALESLFDKHEVAKSPLIEQKLKVLHTKHELTAKIKSIKKSIRSSTVLAFKDELKARKRVLRRLGYATSDDVVELKGRVASEISSADELTLTELMFNGVLKDVTVEEMVSLLSCFVWQEKLQNATKPREELELLFAQLQDTARKVAKVQLECKVQIDVESFVSSFRPDIMEAVYAWAKGSKFYEIMEITQVFEGSLIRAIRRLEEILQQLIQAAKSIGETELESKFEEAVSKIKRDIVFAASLYL</sequence>
<organism evidence="9 10">
    <name type="scientific">Quercus suber</name>
    <name type="common">Cork oak</name>
    <dbReference type="NCBI Taxonomy" id="58331"/>
    <lineage>
        <taxon>Eukaryota</taxon>
        <taxon>Viridiplantae</taxon>
        <taxon>Streptophyta</taxon>
        <taxon>Embryophyta</taxon>
        <taxon>Tracheophyta</taxon>
        <taxon>Spermatophyta</taxon>
        <taxon>Magnoliopsida</taxon>
        <taxon>eudicotyledons</taxon>
        <taxon>Gunneridae</taxon>
        <taxon>Pentapetalae</taxon>
        <taxon>rosids</taxon>
        <taxon>fabids</taxon>
        <taxon>Fagales</taxon>
        <taxon>Fagaceae</taxon>
        <taxon>Quercus</taxon>
    </lineage>
</organism>
<keyword evidence="10" id="KW-1185">Reference proteome</keyword>
<dbReference type="InterPro" id="IPR050699">
    <property type="entry name" value="RNA-DNA_Helicase"/>
</dbReference>
<dbReference type="AlphaFoldDB" id="A0AAW0LXG4"/>
<evidence type="ECO:0000259" key="8">
    <source>
        <dbReference type="PROSITE" id="PS51194"/>
    </source>
</evidence>
<dbReference type="Pfam" id="PF08148">
    <property type="entry name" value="DSHCT"/>
    <property type="match status" value="1"/>
</dbReference>
<dbReference type="FunFam" id="1.20.1500.20:FF:000002">
    <property type="entry name" value="DEAD/DEAH box helicase, putative"/>
    <property type="match status" value="1"/>
</dbReference>
<dbReference type="CDD" id="cd18795">
    <property type="entry name" value="SF2_C_Ski2"/>
    <property type="match status" value="1"/>
</dbReference>
<name>A0AAW0LXG4_QUESU</name>
<protein>
    <submittedName>
        <fullName evidence="9">Dexh-box atp-dependent rna helicase dexh9</fullName>
    </submittedName>
</protein>
<dbReference type="FunFam" id="3.40.50.300:FF:000083">
    <property type="entry name" value="ATP-dependent RNA helicase DOB1"/>
    <property type="match status" value="1"/>
</dbReference>
<dbReference type="Gene3D" id="1.20.1500.20">
    <property type="match status" value="1"/>
</dbReference>
<feature type="coiled-coil region" evidence="5">
    <location>
        <begin position="591"/>
        <end position="621"/>
    </location>
</feature>
<dbReference type="Gene3D" id="1.10.3380.30">
    <property type="match status" value="1"/>
</dbReference>
<reference evidence="9 10" key="1">
    <citation type="journal article" date="2018" name="Sci. Data">
        <title>The draft genome sequence of cork oak.</title>
        <authorList>
            <person name="Ramos A.M."/>
            <person name="Usie A."/>
            <person name="Barbosa P."/>
            <person name="Barros P.M."/>
            <person name="Capote T."/>
            <person name="Chaves I."/>
            <person name="Simoes F."/>
            <person name="Abreu I."/>
            <person name="Carrasquinho I."/>
            <person name="Faro C."/>
            <person name="Guimaraes J.B."/>
            <person name="Mendonca D."/>
            <person name="Nobrega F."/>
            <person name="Rodrigues L."/>
            <person name="Saibo N.J.M."/>
            <person name="Varela M.C."/>
            <person name="Egas C."/>
            <person name="Matos J."/>
            <person name="Miguel C.M."/>
            <person name="Oliveira M.M."/>
            <person name="Ricardo C.P."/>
            <person name="Goncalves S."/>
        </authorList>
    </citation>
    <scope>NUCLEOTIDE SEQUENCE [LARGE SCALE GENOMIC DNA]</scope>
    <source>
        <strain evidence="10">cv. HL8</strain>
    </source>
</reference>
<dbReference type="Pfam" id="PF21408">
    <property type="entry name" value="MTR4-like_stalk"/>
    <property type="match status" value="1"/>
</dbReference>
<evidence type="ECO:0000256" key="5">
    <source>
        <dbReference type="SAM" id="Coils"/>
    </source>
</evidence>
<feature type="compositionally biased region" description="Pro residues" evidence="6">
    <location>
        <begin position="53"/>
        <end position="62"/>
    </location>
</feature>
<dbReference type="GO" id="GO:0005634">
    <property type="term" value="C:nucleus"/>
    <property type="evidence" value="ECO:0007669"/>
    <property type="project" value="TreeGrafter"/>
</dbReference>
<keyword evidence="1" id="KW-0547">Nucleotide-binding</keyword>
<dbReference type="GO" id="GO:0003724">
    <property type="term" value="F:RNA helicase activity"/>
    <property type="evidence" value="ECO:0007669"/>
    <property type="project" value="InterPro"/>
</dbReference>
<dbReference type="EMBL" id="PKMF04000048">
    <property type="protein sequence ID" value="KAK7855148.1"/>
    <property type="molecule type" value="Genomic_DNA"/>
</dbReference>
<keyword evidence="4" id="KW-0067">ATP-binding</keyword>
<dbReference type="GO" id="GO:0016787">
    <property type="term" value="F:hydrolase activity"/>
    <property type="evidence" value="ECO:0007669"/>
    <property type="project" value="UniProtKB-KW"/>
</dbReference>
<evidence type="ECO:0000256" key="1">
    <source>
        <dbReference type="ARBA" id="ARBA00022741"/>
    </source>
</evidence>
<evidence type="ECO:0000256" key="3">
    <source>
        <dbReference type="ARBA" id="ARBA00022806"/>
    </source>
</evidence>
<gene>
    <name evidence="9" type="primary">MTR4</name>
    <name evidence="9" type="ORF">CFP56_029322</name>
</gene>
<feature type="domain" description="Helicase ATP-binding" evidence="7">
    <location>
        <begin position="84"/>
        <end position="240"/>
    </location>
</feature>
<dbReference type="Pfam" id="PF00271">
    <property type="entry name" value="Helicase_C"/>
    <property type="match status" value="1"/>
</dbReference>
<dbReference type="InterPro" id="IPR014001">
    <property type="entry name" value="Helicase_ATP-bd"/>
</dbReference>
<dbReference type="SUPFAM" id="SSF52540">
    <property type="entry name" value="P-loop containing nucleoside triphosphate hydrolases"/>
    <property type="match status" value="1"/>
</dbReference>
<dbReference type="Gene3D" id="3.40.50.300">
    <property type="entry name" value="P-loop containing nucleotide triphosphate hydrolases"/>
    <property type="match status" value="3"/>
</dbReference>
<dbReference type="InterPro" id="IPR027417">
    <property type="entry name" value="P-loop_NTPase"/>
</dbReference>
<dbReference type="SMART" id="SM00490">
    <property type="entry name" value="HELICc"/>
    <property type="match status" value="1"/>
</dbReference>
<dbReference type="PIRSF" id="PIRSF005198">
    <property type="entry name" value="Antiviral_helicase_SKI2"/>
    <property type="match status" value="1"/>
</dbReference>
<dbReference type="GO" id="GO:0000460">
    <property type="term" value="P:maturation of 5.8S rRNA"/>
    <property type="evidence" value="ECO:0007669"/>
    <property type="project" value="TreeGrafter"/>
</dbReference>
<feature type="region of interest" description="Disordered" evidence="6">
    <location>
        <begin position="1"/>
        <end position="71"/>
    </location>
</feature>